<feature type="transmembrane region" description="Helical" evidence="5">
    <location>
        <begin position="400"/>
        <end position="418"/>
    </location>
</feature>
<dbReference type="AlphaFoldDB" id="A0A1M4YTB5"/>
<dbReference type="STRING" id="1120975.SAMN02746064_01845"/>
<feature type="transmembrane region" description="Helical" evidence="5">
    <location>
        <begin position="335"/>
        <end position="356"/>
    </location>
</feature>
<keyword evidence="7" id="KW-1185">Reference proteome</keyword>
<feature type="transmembrane region" description="Helical" evidence="5">
    <location>
        <begin position="160"/>
        <end position="182"/>
    </location>
</feature>
<gene>
    <name evidence="6" type="ORF">SAMN02746064_01845</name>
</gene>
<evidence type="ECO:0000256" key="1">
    <source>
        <dbReference type="ARBA" id="ARBA00004141"/>
    </source>
</evidence>
<keyword evidence="4 5" id="KW-0472">Membrane</keyword>
<evidence type="ECO:0000256" key="5">
    <source>
        <dbReference type="SAM" id="Phobius"/>
    </source>
</evidence>
<feature type="transmembrane region" description="Helical" evidence="5">
    <location>
        <begin position="40"/>
        <end position="63"/>
    </location>
</feature>
<feature type="transmembrane region" description="Helical" evidence="5">
    <location>
        <begin position="371"/>
        <end position="388"/>
    </location>
</feature>
<evidence type="ECO:0000313" key="7">
    <source>
        <dbReference type="Proteomes" id="UP000184251"/>
    </source>
</evidence>
<feature type="transmembrane region" description="Helical" evidence="5">
    <location>
        <begin position="7"/>
        <end position="28"/>
    </location>
</feature>
<reference evidence="6 7" key="1">
    <citation type="submission" date="2016-11" db="EMBL/GenBank/DDBJ databases">
        <authorList>
            <person name="Jaros S."/>
            <person name="Januszkiewicz K."/>
            <person name="Wedrychowicz H."/>
        </authorList>
    </citation>
    <scope>NUCLEOTIDE SEQUENCE [LARGE SCALE GENOMIC DNA]</scope>
    <source>
        <strain evidence="6 7">DSM 14828</strain>
    </source>
</reference>
<sequence>MNGLEKKYGLFTAIAMVVGVVIGSGVFFKADDVLTMTDGNLILALVAWATGAFSMIFGALVFAEFAQRIEKANGIVDYTEAAYGKKAGYLVGWFNWILYFSPLSAILAWVSAMYTMILMGRDNPANSTATWMLAAAYMLLAYVLNSFAPKIAGNFQVGTTLIKLIPLFAVGIVGIISGIFSGVTIDNFTTAAMTVGSKGGTLASAVVATAFAYEGWIIAITINNEIKDSKKNLPKALTVGTFIVFLVYIMYFMGIAGVLPTDQIVAEGDNAVSIAASMLFGTMAASILTGFVVISCLGTLNGLVLSNIRLPYSLAIRGQGPLPGKLSVVNEAVHMPLRAAMFSAVVSFLYLGLWYASLNELFGRFIGLDEIPIVMVYGLYFMLYIWYMRNFKDLSFGKRFIKPAFAMLGALIILYGGITNPSIGLYLLISLGVLVFGLIFYNSDAKAD</sequence>
<feature type="transmembrane region" description="Helical" evidence="5">
    <location>
        <begin position="271"/>
        <end position="300"/>
    </location>
</feature>
<dbReference type="EMBL" id="FQTU01000014">
    <property type="protein sequence ID" value="SHF08968.1"/>
    <property type="molecule type" value="Genomic_DNA"/>
</dbReference>
<organism evidence="6 7">
    <name type="scientific">Alkalibacter saccharofermentans DSM 14828</name>
    <dbReference type="NCBI Taxonomy" id="1120975"/>
    <lineage>
        <taxon>Bacteria</taxon>
        <taxon>Bacillati</taxon>
        <taxon>Bacillota</taxon>
        <taxon>Clostridia</taxon>
        <taxon>Eubacteriales</taxon>
        <taxon>Eubacteriaceae</taxon>
        <taxon>Alkalibacter</taxon>
    </lineage>
</organism>
<dbReference type="GO" id="GO:0016020">
    <property type="term" value="C:membrane"/>
    <property type="evidence" value="ECO:0007669"/>
    <property type="project" value="UniProtKB-SubCell"/>
</dbReference>
<protein>
    <submittedName>
        <fullName evidence="6">Basic amino acid/polyamine antiporter, APA family</fullName>
    </submittedName>
</protein>
<name>A0A1M4YTB5_9FIRM</name>
<dbReference type="GO" id="GO:0015179">
    <property type="term" value="F:L-amino acid transmembrane transporter activity"/>
    <property type="evidence" value="ECO:0007669"/>
    <property type="project" value="TreeGrafter"/>
</dbReference>
<proteinExistence type="predicted"/>
<feature type="transmembrane region" description="Helical" evidence="5">
    <location>
        <begin position="424"/>
        <end position="441"/>
    </location>
</feature>
<dbReference type="Gene3D" id="1.20.1740.10">
    <property type="entry name" value="Amino acid/polyamine transporter I"/>
    <property type="match status" value="1"/>
</dbReference>
<dbReference type="PANTHER" id="PTHR11785:SF512">
    <property type="entry name" value="SOBREMESA, ISOFORM B"/>
    <property type="match status" value="1"/>
</dbReference>
<evidence type="ECO:0000256" key="3">
    <source>
        <dbReference type="ARBA" id="ARBA00022989"/>
    </source>
</evidence>
<keyword evidence="3 5" id="KW-1133">Transmembrane helix</keyword>
<dbReference type="RefSeq" id="WP_073271301.1">
    <property type="nucleotide sequence ID" value="NZ_FQTU01000014.1"/>
</dbReference>
<evidence type="ECO:0000256" key="2">
    <source>
        <dbReference type="ARBA" id="ARBA00022692"/>
    </source>
</evidence>
<dbReference type="InterPro" id="IPR050598">
    <property type="entry name" value="AminoAcid_Transporter"/>
</dbReference>
<feature type="transmembrane region" description="Helical" evidence="5">
    <location>
        <begin position="129"/>
        <end position="148"/>
    </location>
</feature>
<feature type="transmembrane region" description="Helical" evidence="5">
    <location>
        <begin position="236"/>
        <end position="259"/>
    </location>
</feature>
<keyword evidence="2 5" id="KW-0812">Transmembrane</keyword>
<dbReference type="Pfam" id="PF13520">
    <property type="entry name" value="AA_permease_2"/>
    <property type="match status" value="1"/>
</dbReference>
<feature type="transmembrane region" description="Helical" evidence="5">
    <location>
        <begin position="202"/>
        <end position="224"/>
    </location>
</feature>
<dbReference type="PIRSF" id="PIRSF006060">
    <property type="entry name" value="AA_transporter"/>
    <property type="match status" value="1"/>
</dbReference>
<dbReference type="InterPro" id="IPR002293">
    <property type="entry name" value="AA/rel_permease1"/>
</dbReference>
<dbReference type="Proteomes" id="UP000184251">
    <property type="component" value="Unassembled WGS sequence"/>
</dbReference>
<feature type="transmembrane region" description="Helical" evidence="5">
    <location>
        <begin position="96"/>
        <end position="117"/>
    </location>
</feature>
<dbReference type="PANTHER" id="PTHR11785">
    <property type="entry name" value="AMINO ACID TRANSPORTER"/>
    <property type="match status" value="1"/>
</dbReference>
<evidence type="ECO:0000256" key="4">
    <source>
        <dbReference type="ARBA" id="ARBA00023136"/>
    </source>
</evidence>
<accession>A0A1M4YTB5</accession>
<comment type="subcellular location">
    <subcellularLocation>
        <location evidence="1">Membrane</location>
        <topology evidence="1">Multi-pass membrane protein</topology>
    </subcellularLocation>
</comment>
<evidence type="ECO:0000313" key="6">
    <source>
        <dbReference type="EMBL" id="SHF08968.1"/>
    </source>
</evidence>